<dbReference type="Pfam" id="PF10989">
    <property type="entry name" value="DUF2808"/>
    <property type="match status" value="1"/>
</dbReference>
<dbReference type="EMBL" id="BX569691">
    <property type="protein sequence ID" value="CAE07398.1"/>
    <property type="molecule type" value="Genomic_DNA"/>
</dbReference>
<sequence length="182" mass="20382">MTSSPTKHPLIRFTLHLLSGFALLLSSDLASGQTVFTKAPTEVSIHNPEKTEGLRNRTTISIRVPEDAGAELEFLILSQLTNNHHWDWGRSEPEMYFGQYGLRRRGEPGLVQTILSESGDKLSIRFNPAIEPGKQANVVFHSFNPDEDIYDWSTSLIPAGDDPITSDGPMLRISIWPKGHFR</sequence>
<dbReference type="AlphaFoldDB" id="Q7U7U7"/>
<accession>Q7U7U7</accession>
<name>Q7U7U7_PARMW</name>
<reference evidence="2 3" key="1">
    <citation type="journal article" date="2003" name="Nature">
        <title>The genome of a motile marine Synechococcus.</title>
        <authorList>
            <person name="Palenik B."/>
            <person name="Brahamsha B."/>
            <person name="Larimer F."/>
            <person name="Land M."/>
            <person name="Hauser L."/>
            <person name="Chain P."/>
            <person name="Lamerdin J."/>
            <person name="Regala W."/>
            <person name="Allen E.A."/>
            <person name="McCarren J."/>
            <person name="Paulsen I."/>
            <person name="Dufresne A."/>
            <person name="Partensky F."/>
            <person name="Webb E."/>
            <person name="Waterbury J."/>
        </authorList>
    </citation>
    <scope>NUCLEOTIDE SEQUENCE [LARGE SCALE GENOMIC DNA]</scope>
    <source>
        <strain evidence="2 3">WH8102</strain>
    </source>
</reference>
<proteinExistence type="predicted"/>
<dbReference type="Proteomes" id="UP000001422">
    <property type="component" value="Chromosome"/>
</dbReference>
<dbReference type="KEGG" id="syw:SYNW0883"/>
<organism evidence="2 3">
    <name type="scientific">Parasynechococcus marenigrum (strain WH8102)</name>
    <dbReference type="NCBI Taxonomy" id="84588"/>
    <lineage>
        <taxon>Bacteria</taxon>
        <taxon>Bacillati</taxon>
        <taxon>Cyanobacteriota</taxon>
        <taxon>Cyanophyceae</taxon>
        <taxon>Synechococcales</taxon>
        <taxon>Prochlorococcaceae</taxon>
        <taxon>Parasynechococcus</taxon>
        <taxon>Parasynechococcus marenigrum</taxon>
    </lineage>
</organism>
<evidence type="ECO:0000313" key="2">
    <source>
        <dbReference type="EMBL" id="CAE07398.1"/>
    </source>
</evidence>
<feature type="signal peptide" evidence="1">
    <location>
        <begin position="1"/>
        <end position="32"/>
    </location>
</feature>
<evidence type="ECO:0000313" key="3">
    <source>
        <dbReference type="Proteomes" id="UP000001422"/>
    </source>
</evidence>
<evidence type="ECO:0000256" key="1">
    <source>
        <dbReference type="SAM" id="SignalP"/>
    </source>
</evidence>
<dbReference type="HOGENOM" id="CLU_1481292_0_0_3"/>
<dbReference type="InterPro" id="IPR021256">
    <property type="entry name" value="DUF2808"/>
</dbReference>
<gene>
    <name evidence="2" type="ordered locus">SYNW0883</name>
</gene>
<protein>
    <recommendedName>
        <fullName evidence="4">DUF2808 domain-containing protein</fullName>
    </recommendedName>
</protein>
<dbReference type="STRING" id="84588.SYNW0883"/>
<keyword evidence="3" id="KW-1185">Reference proteome</keyword>
<keyword evidence="1" id="KW-0732">Signal</keyword>
<feature type="chain" id="PRO_5004295217" description="DUF2808 domain-containing protein" evidence="1">
    <location>
        <begin position="33"/>
        <end position="182"/>
    </location>
</feature>
<evidence type="ECO:0008006" key="4">
    <source>
        <dbReference type="Google" id="ProtNLM"/>
    </source>
</evidence>
<dbReference type="eggNOG" id="ENOG5030SFK">
    <property type="taxonomic scope" value="Bacteria"/>
</dbReference>
<dbReference type="RefSeq" id="WP_011127748.1">
    <property type="nucleotide sequence ID" value="NC_005070.1"/>
</dbReference>